<feature type="compositionally biased region" description="Polar residues" evidence="1">
    <location>
        <begin position="124"/>
        <end position="138"/>
    </location>
</feature>
<feature type="compositionally biased region" description="Polar residues" evidence="1">
    <location>
        <begin position="153"/>
        <end position="164"/>
    </location>
</feature>
<dbReference type="OrthoDB" id="3483554at2759"/>
<dbReference type="AlphaFoldDB" id="A0A370TLJ0"/>
<dbReference type="Pfam" id="PF24494">
    <property type="entry name" value="DUF7587"/>
    <property type="match status" value="1"/>
</dbReference>
<evidence type="ECO:0000256" key="1">
    <source>
        <dbReference type="SAM" id="MobiDB-lite"/>
    </source>
</evidence>
<keyword evidence="4" id="KW-1185">Reference proteome</keyword>
<feature type="domain" description="DUF7587" evidence="2">
    <location>
        <begin position="202"/>
        <end position="354"/>
    </location>
</feature>
<gene>
    <name evidence="3" type="ORF">BP5553_05748</name>
</gene>
<reference evidence="3 4" key="1">
    <citation type="journal article" date="2018" name="IMA Fungus">
        <title>IMA Genome-F 9: Draft genome sequence of Annulohypoxylon stygium, Aspergillus mulundensis, Berkeleyomyces basicola (syn. Thielaviopsis basicola), Ceratocystis smalleyi, two Cercospora beticola strains, Coleophoma cylindrospora, Fusarium fracticaudum, Phialophora cf. hyalina, and Morchella septimelata.</title>
        <authorList>
            <person name="Wingfield B.D."/>
            <person name="Bills G.F."/>
            <person name="Dong Y."/>
            <person name="Huang W."/>
            <person name="Nel W.J."/>
            <person name="Swalarsk-Parry B.S."/>
            <person name="Vaghefi N."/>
            <person name="Wilken P.M."/>
            <person name="An Z."/>
            <person name="de Beer Z.W."/>
            <person name="De Vos L."/>
            <person name="Chen L."/>
            <person name="Duong T.A."/>
            <person name="Gao Y."/>
            <person name="Hammerbacher A."/>
            <person name="Kikkert J.R."/>
            <person name="Li Y."/>
            <person name="Li H."/>
            <person name="Li K."/>
            <person name="Li Q."/>
            <person name="Liu X."/>
            <person name="Ma X."/>
            <person name="Naidoo K."/>
            <person name="Pethybridge S.J."/>
            <person name="Sun J."/>
            <person name="Steenkamp E.T."/>
            <person name="van der Nest M.A."/>
            <person name="van Wyk S."/>
            <person name="Wingfield M.J."/>
            <person name="Xiong C."/>
            <person name="Yue Q."/>
            <person name="Zhang X."/>
        </authorList>
    </citation>
    <scope>NUCLEOTIDE SEQUENCE [LARGE SCALE GENOMIC DNA]</scope>
    <source>
        <strain evidence="3 4">BP 5553</strain>
    </source>
</reference>
<sequence length="399" mass="44962">MEQIPGIHIPGSENAGNMPLDKPPLEGNAVNGAIKEADSILTPNADAKAERSAAAARCFRRKRYLDCLYTLDEKYAKASNPPRRRKKPYRPHPETPAEMESLFRGVPPPRESESRYEGGAGPVFTTSNTTLLPTSISSRLKVKTRKTLTTKRANSLEQTGSSSGKPEDNKYNESEEEYGDEEDSHPWMPSSKVRVGVEHEEGLLFRAWDHKSECQINDSKVGFLSGASRFMLGTKESRQRAIGNHANWGNREKTPFISMTSNIQEIANVRIKQLTNRQINAGIRSNTRLTIVNAFARAAAGMPILRMKDELDYYRVETPYGNVKNYKTWFFEHEYLLPFRVPVTEIVGTWCWQDIEKSVGDINTWYNTVALPAFKEHENARKEARTTRPAGCTCCGESI</sequence>
<comment type="caution">
    <text evidence="3">The sequence shown here is derived from an EMBL/GenBank/DDBJ whole genome shotgun (WGS) entry which is preliminary data.</text>
</comment>
<feature type="compositionally biased region" description="Acidic residues" evidence="1">
    <location>
        <begin position="174"/>
        <end position="183"/>
    </location>
</feature>
<proteinExistence type="predicted"/>
<evidence type="ECO:0000313" key="4">
    <source>
        <dbReference type="Proteomes" id="UP000254866"/>
    </source>
</evidence>
<dbReference type="RefSeq" id="XP_031869052.1">
    <property type="nucleotide sequence ID" value="XM_032014371.1"/>
</dbReference>
<organism evidence="3 4">
    <name type="scientific">Venustampulla echinocandica</name>
    <dbReference type="NCBI Taxonomy" id="2656787"/>
    <lineage>
        <taxon>Eukaryota</taxon>
        <taxon>Fungi</taxon>
        <taxon>Dikarya</taxon>
        <taxon>Ascomycota</taxon>
        <taxon>Pezizomycotina</taxon>
        <taxon>Leotiomycetes</taxon>
        <taxon>Helotiales</taxon>
        <taxon>Pleuroascaceae</taxon>
        <taxon>Venustampulla</taxon>
    </lineage>
</organism>
<evidence type="ECO:0000259" key="2">
    <source>
        <dbReference type="Pfam" id="PF24494"/>
    </source>
</evidence>
<dbReference type="Proteomes" id="UP000254866">
    <property type="component" value="Unassembled WGS sequence"/>
</dbReference>
<evidence type="ECO:0000313" key="3">
    <source>
        <dbReference type="EMBL" id="RDL36396.1"/>
    </source>
</evidence>
<feature type="compositionally biased region" description="Basic residues" evidence="1">
    <location>
        <begin position="140"/>
        <end position="149"/>
    </location>
</feature>
<dbReference type="EMBL" id="NPIC01000004">
    <property type="protein sequence ID" value="RDL36396.1"/>
    <property type="molecule type" value="Genomic_DNA"/>
</dbReference>
<protein>
    <recommendedName>
        <fullName evidence="2">DUF7587 domain-containing protein</fullName>
    </recommendedName>
</protein>
<feature type="region of interest" description="Disordered" evidence="1">
    <location>
        <begin position="1"/>
        <end position="29"/>
    </location>
</feature>
<dbReference type="InterPro" id="IPR056009">
    <property type="entry name" value="DUF7587"/>
</dbReference>
<feature type="region of interest" description="Disordered" evidence="1">
    <location>
        <begin position="78"/>
        <end position="188"/>
    </location>
</feature>
<dbReference type="GeneID" id="43598597"/>
<name>A0A370TLJ0_9HELO</name>
<accession>A0A370TLJ0</accession>